<dbReference type="Gene3D" id="3.90.320.10">
    <property type="match status" value="1"/>
</dbReference>
<reference evidence="1" key="1">
    <citation type="journal article" date="2015" name="Nature">
        <title>Complex archaea that bridge the gap between prokaryotes and eukaryotes.</title>
        <authorList>
            <person name="Spang A."/>
            <person name="Saw J.H."/>
            <person name="Jorgensen S.L."/>
            <person name="Zaremba-Niedzwiedzka K."/>
            <person name="Martijn J."/>
            <person name="Lind A.E."/>
            <person name="van Eijk R."/>
            <person name="Schleper C."/>
            <person name="Guy L."/>
            <person name="Ettema T.J."/>
        </authorList>
    </citation>
    <scope>NUCLEOTIDE SEQUENCE</scope>
</reference>
<sequence length="264" mass="31522">MKFYEFNEDEKRIDIFNERFYPRKLEGEIKWYRNVTTQLGIVDKGYYYHQFLKSNGFNADVITARAGDFGSLTHGLIERFLLKEKVSYYDLSFNQELATFVWERFNVWLGWFKEFSKEHKIEYKPEAVELITYSDTYESAGTCDWLPKIDNVPCPFDWKTGKNVYDEHIVQLVTYIRFLEEEYKITIPKGYIGWFPEKKTTIDEDGKKKYSPNKKGYRIIEVVNSPEAFDLYLSARKWFNKKNTDQPKILTLPLEVNLESLTKE</sequence>
<dbReference type="InterPro" id="IPR011604">
    <property type="entry name" value="PDDEXK-like_dom_sf"/>
</dbReference>
<gene>
    <name evidence="1" type="ORF">LCGC14_2923600</name>
</gene>
<dbReference type="AlphaFoldDB" id="A0A0F8XN75"/>
<protein>
    <submittedName>
        <fullName evidence="1">Uncharacterized protein</fullName>
    </submittedName>
</protein>
<accession>A0A0F8XN75</accession>
<name>A0A0F8XN75_9ZZZZ</name>
<comment type="caution">
    <text evidence="1">The sequence shown here is derived from an EMBL/GenBank/DDBJ whole genome shotgun (WGS) entry which is preliminary data.</text>
</comment>
<dbReference type="EMBL" id="LAZR01058174">
    <property type="protein sequence ID" value="KKK70477.1"/>
    <property type="molecule type" value="Genomic_DNA"/>
</dbReference>
<evidence type="ECO:0000313" key="1">
    <source>
        <dbReference type="EMBL" id="KKK70477.1"/>
    </source>
</evidence>
<proteinExistence type="predicted"/>
<organism evidence="1">
    <name type="scientific">marine sediment metagenome</name>
    <dbReference type="NCBI Taxonomy" id="412755"/>
    <lineage>
        <taxon>unclassified sequences</taxon>
        <taxon>metagenomes</taxon>
        <taxon>ecological metagenomes</taxon>
    </lineage>
</organism>